<dbReference type="InterPro" id="IPR020845">
    <property type="entry name" value="AMP-binding_CS"/>
</dbReference>
<dbReference type="GeneID" id="36541037"/>
<name>A0A2I1D315_ASPC2</name>
<dbReference type="GO" id="GO:0043041">
    <property type="term" value="P:amino acid activation for nonribosomal peptide biosynthetic process"/>
    <property type="evidence" value="ECO:0007669"/>
    <property type="project" value="TreeGrafter"/>
</dbReference>
<proteinExistence type="inferred from homology"/>
<dbReference type="Gene3D" id="3.30.559.30">
    <property type="entry name" value="Nonribosomal peptide synthetase, condensation domain"/>
    <property type="match status" value="1"/>
</dbReference>
<evidence type="ECO:0000259" key="5">
    <source>
        <dbReference type="PROSITE" id="PS50075"/>
    </source>
</evidence>
<dbReference type="FunFam" id="3.40.50.12780:FF:000014">
    <property type="entry name" value="Nonribosomal peptide synthetase 1"/>
    <property type="match status" value="1"/>
</dbReference>
<dbReference type="InterPro" id="IPR006162">
    <property type="entry name" value="Ppantetheine_attach_site"/>
</dbReference>
<dbReference type="InterPro" id="IPR001242">
    <property type="entry name" value="Condensation_dom"/>
</dbReference>
<dbReference type="GO" id="GO:1904091">
    <property type="term" value="F:non-ribosomal peptide synthetase activity"/>
    <property type="evidence" value="ECO:0007669"/>
    <property type="project" value="UniProtKB-ARBA"/>
</dbReference>
<keyword evidence="7" id="KW-1185">Reference proteome</keyword>
<dbReference type="CDD" id="cd05918">
    <property type="entry name" value="A_NRPS_SidN3_like"/>
    <property type="match status" value="2"/>
</dbReference>
<keyword evidence="1" id="KW-0596">Phosphopantetheine</keyword>
<dbReference type="InterPro" id="IPR036736">
    <property type="entry name" value="ACP-like_sf"/>
</dbReference>
<dbReference type="VEuPathDB" id="FungiDB:P168DRAFT_236258"/>
<evidence type="ECO:0000256" key="3">
    <source>
        <dbReference type="ARBA" id="ARBA00022598"/>
    </source>
</evidence>
<dbReference type="PROSITE" id="PS00455">
    <property type="entry name" value="AMP_BINDING"/>
    <property type="match status" value="1"/>
</dbReference>
<dbReference type="GO" id="GO:0031177">
    <property type="term" value="F:phosphopantetheine binding"/>
    <property type="evidence" value="ECO:0007669"/>
    <property type="project" value="InterPro"/>
</dbReference>
<dbReference type="InterPro" id="IPR023213">
    <property type="entry name" value="CAT-like_dom_sf"/>
</dbReference>
<dbReference type="SUPFAM" id="SSF56801">
    <property type="entry name" value="Acetyl-CoA synthetase-like"/>
    <property type="match status" value="2"/>
</dbReference>
<dbReference type="PROSITE" id="PS00012">
    <property type="entry name" value="PHOSPHOPANTETHEINE"/>
    <property type="match status" value="1"/>
</dbReference>
<dbReference type="NCBIfam" id="TIGR01733">
    <property type="entry name" value="AA-adenyl-dom"/>
    <property type="match status" value="2"/>
</dbReference>
<dbReference type="GO" id="GO:0005737">
    <property type="term" value="C:cytoplasm"/>
    <property type="evidence" value="ECO:0007669"/>
    <property type="project" value="TreeGrafter"/>
</dbReference>
<dbReference type="InterPro" id="IPR045851">
    <property type="entry name" value="AMP-bd_C_sf"/>
</dbReference>
<dbReference type="SUPFAM" id="SSF51735">
    <property type="entry name" value="NAD(P)-binding Rossmann-fold domains"/>
    <property type="match status" value="1"/>
</dbReference>
<dbReference type="InterPro" id="IPR036291">
    <property type="entry name" value="NAD(P)-bd_dom_sf"/>
</dbReference>
<organism evidence="6 7">
    <name type="scientific">Aspergillus campestris (strain IBT 28561)</name>
    <dbReference type="NCBI Taxonomy" id="1392248"/>
    <lineage>
        <taxon>Eukaryota</taxon>
        <taxon>Fungi</taxon>
        <taxon>Dikarya</taxon>
        <taxon>Ascomycota</taxon>
        <taxon>Pezizomycotina</taxon>
        <taxon>Eurotiomycetes</taxon>
        <taxon>Eurotiomycetidae</taxon>
        <taxon>Eurotiales</taxon>
        <taxon>Aspergillaceae</taxon>
        <taxon>Aspergillus</taxon>
        <taxon>Aspergillus subgen. Circumdati</taxon>
    </lineage>
</organism>
<dbReference type="Gene3D" id="2.30.38.10">
    <property type="entry name" value="Luciferase, Domain 3"/>
    <property type="match status" value="1"/>
</dbReference>
<protein>
    <submittedName>
        <fullName evidence="6">Acetyl-CoA synthetase-like protein</fullName>
    </submittedName>
</protein>
<dbReference type="Pfam" id="PF07993">
    <property type="entry name" value="NAD_binding_4"/>
    <property type="match status" value="1"/>
</dbReference>
<feature type="domain" description="Carrier" evidence="5">
    <location>
        <begin position="1682"/>
        <end position="1764"/>
    </location>
</feature>
<dbReference type="Pfam" id="PF00668">
    <property type="entry name" value="Condensation"/>
    <property type="match status" value="1"/>
</dbReference>
<dbReference type="InterPro" id="IPR013120">
    <property type="entry name" value="FAR_NAD-bd"/>
</dbReference>
<sequence length="2185" mass="241502">MGGASNQQNGVNADLGGDGSISQQDFQTILSWNKTYPERIERCAYDMFQETAQKQPNYLAICAWDGDLLYGELDQLATKLATQLIEIGLRPGTLIPICFEKSMWATVAMLGVLKAGRGFVMLDASLPEQRLQAIIRQVKATRILTSASNRALGARLAPDVIFISSQFFTELDVKADRRPTSVDPMSVMYVTFTSGSTGTPKGVMITHSNFASALYHQMRHLGSTPESSVYDFASYSFDLSIIDAFDTLVAGGCLCVPTEQDRTNRLAQSITSLRANVVFLTPSVARLLDPDEVPTLQTLKFGVEALSIGDVIRWWGKVQVINLYGPSECTPFSLFNCDASSPQEATRIGKGAGQVTWVVDPDDHDRLLPLGHTGELLLEGPLVGKGYLGDDEKTASTFIRKPVWLQREASDKQDWSERRLYKTGDLVKYNDDGSLTYVGRKDAQVKIHGQRVELGEIEFWLMEHMPEVFRVVADTIDFEGDTSTHVLAAFVQMNSDPVDTKPLKGAIEVLHLSVSVEKVLVTHLPCYMMPAVAFAVPELPMTVAGKLDRRKLRDLGTSCFQQYRQLQRHSSEPSPLPPFAKELQTILGRALALDPALIGLDDSFFRLGGDSIAAMRFISEARKAGIEMTVSDIFQNPTLGGLFSQEYRSVDEAPKVIRPFTLLGNKFNPAKLVEETANRYQIDRASIVDAYPCTPLQEGLFSLLLKDAGEYVHQRTLEIRPSIPTSKFCRAWETLVRNVAIMRTRIVQTRERGILQVVSNQKIQWIHTTGLDEYLKEDRKLPMELGKPLARYALITDPSSARRWFVWTLHHALYDGWSLPLTLDMVNQAYRGISIKSAEHEFNVFIEYIGKQNGEKMAEYWRNTLEGCDCASFPTLPSSVRRPVADSEVAHPIKCLESRSRDVTPAMLVRAAWSLLVSRVTNSDDVVFGITASGRSVPVRGIDKVVGPTIATFPLYVKIPRSQKVSHYLAVMQQQATEMIPFEQFGLHRIAKTCLGAKQACAFQTLLVIQPQEMTRADGTLGKWLESCSPEWVNTYALSLEVQLSANTVIARFDSRVIKPWFVQVLLEELDFVMTQLDNAGSEQAIGGIKHVSPQNLERVWNWNRSVPSPVNQYIHQTIEERIQSQPNASAISAWDGDFTYSELDRLATELVVAQLVESGVGPHLLGPDMLIPLCFEKSAWAVVAILGVLKFGAGFVLLDPSLPEPRLRSILHQVGSRVLLSSHANVSLSRRLSEIVVQIGPDLLQSPSHVQDRVPRHSMRSMALSPPSSKIMYAVFTSGSSGTPKGVLVTHASFCSAVDHQLGLLRFTRESRILDFASYAFDAAVHNVMATLVAGGCLCIPSEETRKNDLTEVISVMRPTMANLTPTVARLVDPGALQGLDTLILLGEPVTARDAERWRSHNVHFINTYGPAECTPISTINSSSTNSEEAMRIGKGVGLVTWIVDPEDHNVLMPPGCTGELLLEGPLVGKGYMNGPKKTVKAFIEDPKWLLEGSIGQPGRHGRLYKTADLARYNEDGSLSFVGRNDSQTKIRGQRIELEEVEHHILKCLPPEAIQVVVEVIVLEAGTNPRLVLMAFIQERTTAMQTTKSEPGVKPMKYPMAATIKNKLAQNLPSYMVPTIFLSVLELPLTATGETDRRRLREIGRAVLLTEGERLLDASEQCLEEESPIDGPILETEQPAYTLARKVHSLRSSWSRRNVSSGKDEGTTGLNNVPLQSAGLDSVDMMELTSFISQNFHVHVHMRLLMSGVTSIRSLAQYLVDCQASVAKNCLAGHGSTTTSASIDLMAEIHRHDARVMAARHKSSNLDRILSNNSPIDKDNQTFSVFLTGASGFIGTQILRQLLGLRHVSRVISLVRGETDEASRYRTVDAAVKALWWKDHHAEKLDVWRGDLSQPNLGLDPTRWDSLTGGQAANIIIHAGATVHWTKSYEVLEAANVGSTVELLLLANRLPYMRFLYITGGRPWSSLEEPDVVKELSVADAIPYSQTKLVAEAVVRRAAQRSPSEAGRLAVLNPSWVIGTPDEGVSNTSNYIWRLVATCIKIGAYNTSEADGWLFISDVATTATAIIDAALGNSVDTHVTDESPVDGITWKEIWSILEGLGYKLHGKATAEWLALVRADMDAGKETHPLWPLAHMIEGFQNDRRTANFSLEKRVCTPLRLKRAVAKSAEYLVRVGFLPASPGLH</sequence>
<gene>
    <name evidence="6" type="ORF">P168DRAFT_236258</name>
</gene>
<comment type="caution">
    <text evidence="6">The sequence shown here is derived from an EMBL/GenBank/DDBJ whole genome shotgun (WGS) entry which is preliminary data.</text>
</comment>
<evidence type="ECO:0000256" key="2">
    <source>
        <dbReference type="ARBA" id="ARBA00022553"/>
    </source>
</evidence>
<dbReference type="EMBL" id="MSFM01000006">
    <property type="protein sequence ID" value="PKY04276.1"/>
    <property type="molecule type" value="Genomic_DNA"/>
</dbReference>
<accession>A0A2I1D315</accession>
<evidence type="ECO:0000313" key="6">
    <source>
        <dbReference type="EMBL" id="PKY04276.1"/>
    </source>
</evidence>
<dbReference type="GO" id="GO:0044550">
    <property type="term" value="P:secondary metabolite biosynthetic process"/>
    <property type="evidence" value="ECO:0007669"/>
    <property type="project" value="TreeGrafter"/>
</dbReference>
<dbReference type="Gene3D" id="3.30.300.30">
    <property type="match status" value="2"/>
</dbReference>
<reference evidence="6" key="1">
    <citation type="submission" date="2016-12" db="EMBL/GenBank/DDBJ databases">
        <title>The genomes of Aspergillus section Nigri reveals drivers in fungal speciation.</title>
        <authorList>
            <consortium name="DOE Joint Genome Institute"/>
            <person name="Vesth T.C."/>
            <person name="Nybo J."/>
            <person name="Theobald S."/>
            <person name="Brandl J."/>
            <person name="Frisvad J.C."/>
            <person name="Nielsen K.F."/>
            <person name="Lyhne E.K."/>
            <person name="Kogle M.E."/>
            <person name="Kuo A."/>
            <person name="Riley R."/>
            <person name="Clum A."/>
            <person name="Nolan M."/>
            <person name="Lipzen A."/>
            <person name="Salamov A."/>
            <person name="Henrissat B."/>
            <person name="Wiebenga A."/>
            <person name="De vries R.P."/>
            <person name="Grigoriev I.V."/>
            <person name="Mortensen U.H."/>
            <person name="Andersen M.R."/>
            <person name="Baker S.E."/>
        </authorList>
    </citation>
    <scope>NUCLEOTIDE SEQUENCE</scope>
    <source>
        <strain evidence="6">IBT 28561</strain>
    </source>
</reference>
<dbReference type="SUPFAM" id="SSF52777">
    <property type="entry name" value="CoA-dependent acyltransferases"/>
    <property type="match status" value="2"/>
</dbReference>
<dbReference type="Gene3D" id="3.40.50.720">
    <property type="entry name" value="NAD(P)-binding Rossmann-like Domain"/>
    <property type="match status" value="1"/>
</dbReference>
<dbReference type="InterPro" id="IPR042099">
    <property type="entry name" value="ANL_N_sf"/>
</dbReference>
<dbReference type="Pfam" id="PF00550">
    <property type="entry name" value="PP-binding"/>
    <property type="match status" value="2"/>
</dbReference>
<dbReference type="OrthoDB" id="416786at2759"/>
<dbReference type="Gene3D" id="3.40.50.12780">
    <property type="entry name" value="N-terminal domain of ligase-like"/>
    <property type="match status" value="1"/>
</dbReference>
<dbReference type="GO" id="GO:0016874">
    <property type="term" value="F:ligase activity"/>
    <property type="evidence" value="ECO:0007669"/>
    <property type="project" value="UniProtKB-KW"/>
</dbReference>
<dbReference type="Gene3D" id="1.10.1200.10">
    <property type="entry name" value="ACP-like"/>
    <property type="match status" value="2"/>
</dbReference>
<dbReference type="InterPro" id="IPR009081">
    <property type="entry name" value="PP-bd_ACP"/>
</dbReference>
<comment type="similarity">
    <text evidence="4">Belongs to the NRP synthetase family.</text>
</comment>
<dbReference type="Proteomes" id="UP000234254">
    <property type="component" value="Unassembled WGS sequence"/>
</dbReference>
<dbReference type="SMART" id="SM00823">
    <property type="entry name" value="PKS_PP"/>
    <property type="match status" value="1"/>
</dbReference>
<dbReference type="InterPro" id="IPR020806">
    <property type="entry name" value="PKS_PP-bd"/>
</dbReference>
<dbReference type="PANTHER" id="PTHR45527:SF3">
    <property type="entry name" value="SIDEROPHORE SYNTHETASE (EUROFUNG)"/>
    <property type="match status" value="1"/>
</dbReference>
<dbReference type="RefSeq" id="XP_024692870.1">
    <property type="nucleotide sequence ID" value="XM_024833513.1"/>
</dbReference>
<dbReference type="Pfam" id="PF00501">
    <property type="entry name" value="AMP-binding"/>
    <property type="match status" value="2"/>
</dbReference>
<evidence type="ECO:0000313" key="7">
    <source>
        <dbReference type="Proteomes" id="UP000234254"/>
    </source>
</evidence>
<keyword evidence="3" id="KW-0436">Ligase</keyword>
<dbReference type="InterPro" id="IPR010071">
    <property type="entry name" value="AA_adenyl_dom"/>
</dbReference>
<dbReference type="SUPFAM" id="SSF47336">
    <property type="entry name" value="ACP-like"/>
    <property type="match status" value="2"/>
</dbReference>
<dbReference type="FunFam" id="3.30.300.30:FF:000015">
    <property type="entry name" value="Nonribosomal peptide synthase SidD"/>
    <property type="match status" value="2"/>
</dbReference>
<keyword evidence="2" id="KW-0597">Phosphoprotein</keyword>
<evidence type="ECO:0000256" key="4">
    <source>
        <dbReference type="ARBA" id="ARBA00029454"/>
    </source>
</evidence>
<feature type="domain" description="Carrier" evidence="5">
    <location>
        <begin position="577"/>
        <end position="650"/>
    </location>
</feature>
<dbReference type="PANTHER" id="PTHR45527">
    <property type="entry name" value="NONRIBOSOMAL PEPTIDE SYNTHETASE"/>
    <property type="match status" value="1"/>
</dbReference>
<evidence type="ECO:0000256" key="1">
    <source>
        <dbReference type="ARBA" id="ARBA00022450"/>
    </source>
</evidence>
<dbReference type="Gene3D" id="3.30.559.10">
    <property type="entry name" value="Chloramphenicol acetyltransferase-like domain"/>
    <property type="match status" value="1"/>
</dbReference>
<dbReference type="PROSITE" id="PS50075">
    <property type="entry name" value="CARRIER"/>
    <property type="match status" value="2"/>
</dbReference>
<dbReference type="Gene3D" id="3.40.50.980">
    <property type="match status" value="2"/>
</dbReference>
<dbReference type="InterPro" id="IPR000873">
    <property type="entry name" value="AMP-dep_synth/lig_dom"/>
</dbReference>
<dbReference type="CDD" id="cd19545">
    <property type="entry name" value="FUM14_C_NRPS-like"/>
    <property type="match status" value="1"/>
</dbReference>